<evidence type="ECO:0000313" key="7">
    <source>
        <dbReference type="Proteomes" id="UP000265614"/>
    </source>
</evidence>
<dbReference type="OrthoDB" id="7505659at2"/>
<dbReference type="InterPro" id="IPR050109">
    <property type="entry name" value="HTH-type_TetR-like_transc_reg"/>
</dbReference>
<dbReference type="SUPFAM" id="SSF46689">
    <property type="entry name" value="Homeodomain-like"/>
    <property type="match status" value="1"/>
</dbReference>
<evidence type="ECO:0000256" key="1">
    <source>
        <dbReference type="ARBA" id="ARBA00023015"/>
    </source>
</evidence>
<evidence type="ECO:0000256" key="4">
    <source>
        <dbReference type="PROSITE-ProRule" id="PRU00335"/>
    </source>
</evidence>
<keyword evidence="7" id="KW-1185">Reference proteome</keyword>
<organism evidence="6 7">
    <name type="scientific">Vallicoccus soli</name>
    <dbReference type="NCBI Taxonomy" id="2339232"/>
    <lineage>
        <taxon>Bacteria</taxon>
        <taxon>Bacillati</taxon>
        <taxon>Actinomycetota</taxon>
        <taxon>Actinomycetes</taxon>
        <taxon>Motilibacterales</taxon>
        <taxon>Vallicoccaceae</taxon>
        <taxon>Vallicoccus</taxon>
    </lineage>
</organism>
<protein>
    <submittedName>
        <fullName evidence="6">TetR/AcrR family transcriptional regulator</fullName>
    </submittedName>
</protein>
<feature type="DNA-binding region" description="H-T-H motif" evidence="4">
    <location>
        <begin position="30"/>
        <end position="49"/>
    </location>
</feature>
<keyword evidence="2 4" id="KW-0238">DNA-binding</keyword>
<name>A0A3A3YZC4_9ACTN</name>
<feature type="domain" description="HTH tetR-type" evidence="5">
    <location>
        <begin position="7"/>
        <end position="67"/>
    </location>
</feature>
<proteinExistence type="predicted"/>
<dbReference type="Pfam" id="PF00440">
    <property type="entry name" value="TetR_N"/>
    <property type="match status" value="1"/>
</dbReference>
<dbReference type="Gene3D" id="1.10.357.10">
    <property type="entry name" value="Tetracycline Repressor, domain 2"/>
    <property type="match status" value="1"/>
</dbReference>
<dbReference type="InterPro" id="IPR001647">
    <property type="entry name" value="HTH_TetR"/>
</dbReference>
<dbReference type="RefSeq" id="WP_119950526.1">
    <property type="nucleotide sequence ID" value="NZ_QZEZ01000004.1"/>
</dbReference>
<dbReference type="EMBL" id="QZEZ01000004">
    <property type="protein sequence ID" value="RJK96100.1"/>
    <property type="molecule type" value="Genomic_DNA"/>
</dbReference>
<sequence>MPRPTREQIDDEIVDAAAGLFARLGLRQTSLQAVADAVGYSKTGLLHRFGSKDGLRAAVGERLRREVDELVASADGLPAGPGRDRALVEAVVDLALRRPGACALVLGLAVRPQLEEGQEDATVTAVADALLAAFGLVPGDPTPDLPRAVRVVGALGAVATTVVGLPDQDPAVVRPHLVQTAYDALGHAGPGSRS</sequence>
<dbReference type="PROSITE" id="PS50977">
    <property type="entry name" value="HTH_TETR_2"/>
    <property type="match status" value="1"/>
</dbReference>
<evidence type="ECO:0000259" key="5">
    <source>
        <dbReference type="PROSITE" id="PS50977"/>
    </source>
</evidence>
<accession>A0A3A3YZC4</accession>
<dbReference type="PANTHER" id="PTHR30055">
    <property type="entry name" value="HTH-TYPE TRANSCRIPTIONAL REGULATOR RUTR"/>
    <property type="match status" value="1"/>
</dbReference>
<reference evidence="6 7" key="1">
    <citation type="submission" date="2018-09" db="EMBL/GenBank/DDBJ databases">
        <title>YIM 75000 draft genome.</title>
        <authorList>
            <person name="Tang S."/>
            <person name="Feng Y."/>
        </authorList>
    </citation>
    <scope>NUCLEOTIDE SEQUENCE [LARGE SCALE GENOMIC DNA]</scope>
    <source>
        <strain evidence="6 7">YIM 75000</strain>
    </source>
</reference>
<comment type="caution">
    <text evidence="6">The sequence shown here is derived from an EMBL/GenBank/DDBJ whole genome shotgun (WGS) entry which is preliminary data.</text>
</comment>
<evidence type="ECO:0000256" key="3">
    <source>
        <dbReference type="ARBA" id="ARBA00023163"/>
    </source>
</evidence>
<dbReference type="InterPro" id="IPR009057">
    <property type="entry name" value="Homeodomain-like_sf"/>
</dbReference>
<dbReference type="GO" id="GO:0003700">
    <property type="term" value="F:DNA-binding transcription factor activity"/>
    <property type="evidence" value="ECO:0007669"/>
    <property type="project" value="TreeGrafter"/>
</dbReference>
<evidence type="ECO:0000313" key="6">
    <source>
        <dbReference type="EMBL" id="RJK96100.1"/>
    </source>
</evidence>
<keyword evidence="1" id="KW-0805">Transcription regulation</keyword>
<dbReference type="Proteomes" id="UP000265614">
    <property type="component" value="Unassembled WGS sequence"/>
</dbReference>
<dbReference type="PANTHER" id="PTHR30055:SF234">
    <property type="entry name" value="HTH-TYPE TRANSCRIPTIONAL REGULATOR BETI"/>
    <property type="match status" value="1"/>
</dbReference>
<evidence type="ECO:0000256" key="2">
    <source>
        <dbReference type="ARBA" id="ARBA00023125"/>
    </source>
</evidence>
<dbReference type="GO" id="GO:0000976">
    <property type="term" value="F:transcription cis-regulatory region binding"/>
    <property type="evidence" value="ECO:0007669"/>
    <property type="project" value="TreeGrafter"/>
</dbReference>
<dbReference type="AlphaFoldDB" id="A0A3A3YZC4"/>
<keyword evidence="3" id="KW-0804">Transcription</keyword>
<gene>
    <name evidence="6" type="ORF">D5H78_11195</name>
</gene>